<comment type="caution">
    <text evidence="10">The sequence shown here is derived from an EMBL/GenBank/DDBJ whole genome shotgun (WGS) entry which is preliminary data.</text>
</comment>
<dbReference type="EC" id="1.1.1.49" evidence="7"/>
<feature type="active site" description="Proton acceptor" evidence="7">
    <location>
        <position position="242"/>
    </location>
</feature>
<evidence type="ECO:0000256" key="1">
    <source>
        <dbReference type="ARBA" id="ARBA00004937"/>
    </source>
</evidence>
<feature type="binding site" evidence="7">
    <location>
        <position position="337"/>
    </location>
    <ligand>
        <name>substrate</name>
    </ligand>
</feature>
<evidence type="ECO:0000313" key="11">
    <source>
        <dbReference type="Proteomes" id="UP000245506"/>
    </source>
</evidence>
<comment type="caution">
    <text evidence="7">Lacks conserved residue(s) required for the propagation of feature annotation.</text>
</comment>
<feature type="binding site" evidence="7">
    <location>
        <position position="150"/>
    </location>
    <ligand>
        <name>NADP(+)</name>
        <dbReference type="ChEBI" id="CHEBI:58349"/>
    </ligand>
</feature>
<name>A0A317C3U8_9GAMM</name>
<dbReference type="GO" id="GO:0050661">
    <property type="term" value="F:NADP binding"/>
    <property type="evidence" value="ECO:0007669"/>
    <property type="project" value="UniProtKB-UniRule"/>
</dbReference>
<dbReference type="PROSITE" id="PS00069">
    <property type="entry name" value="G6P_DEHYDROGENASE"/>
    <property type="match status" value="1"/>
</dbReference>
<dbReference type="GO" id="GO:0009051">
    <property type="term" value="P:pentose-phosphate shunt, oxidative branch"/>
    <property type="evidence" value="ECO:0007669"/>
    <property type="project" value="TreeGrafter"/>
</dbReference>
<feature type="domain" description="Glucose-6-phosphate dehydrogenase NAD-binding" evidence="8">
    <location>
        <begin position="14"/>
        <end position="189"/>
    </location>
</feature>
<sequence length="488" mass="54122">MTSVVIPVKPFDLVIFGATGDLAMRKLLPALFRRHAVAQIPEEARIVGVSMSEHSTEEFRELASNALTQHIPEDELDETLLASFLDRLSYIANDVTDVNGWTELVDTMALFPDRIRVFYLAVGPSLFGAISRGLASAGLSDGKARLVVEKPLGHDLDSAKKLNAEIGDVFNEDCTYRIDHYLGKETVQNLMALRFANALFEPIWNAQSIDHVQITAAESLGVGTRGGYYDNSGAMRDMVQNHLLQLLCLIAMEPPHDFNGDAVRDEKLKVLRSLKPLAGHDALENTVRGQYRATETSPSYVDEAGNPQSKTECYVAIKAEIGNWRWSGVPFYLRTGKKLRSQATEIAIVFKKPPHSVFGNLSTPLNPNVLSIRLQPDEGLQIELMTKEPGPGGFRLHSTPLDVTFAEKLGDEFEMPDAYERLLMDVVRGDQTLFMRGDEVEAAWQWIDPIMDAWEASGVAPETYDSGSVGPTASVEMMAKTGRRWRKI</sequence>
<comment type="catalytic activity">
    <reaction evidence="7">
        <text>D-glucose 6-phosphate + NADP(+) = 6-phospho-D-glucono-1,5-lactone + NADPH + H(+)</text>
        <dbReference type="Rhea" id="RHEA:15841"/>
        <dbReference type="ChEBI" id="CHEBI:15378"/>
        <dbReference type="ChEBI" id="CHEBI:57783"/>
        <dbReference type="ChEBI" id="CHEBI:57955"/>
        <dbReference type="ChEBI" id="CHEBI:58349"/>
        <dbReference type="ChEBI" id="CHEBI:61548"/>
        <dbReference type="EC" id="1.1.1.49"/>
    </reaction>
</comment>
<dbReference type="NCBIfam" id="TIGR00871">
    <property type="entry name" value="zwf"/>
    <property type="match status" value="1"/>
</dbReference>
<evidence type="ECO:0000256" key="3">
    <source>
        <dbReference type="ARBA" id="ARBA00022526"/>
    </source>
</evidence>
<keyword evidence="11" id="KW-1185">Reference proteome</keyword>
<dbReference type="RefSeq" id="WP_109826982.1">
    <property type="nucleotide sequence ID" value="NZ_QGKL01000044.1"/>
</dbReference>
<dbReference type="PANTHER" id="PTHR23429">
    <property type="entry name" value="GLUCOSE-6-PHOSPHATE 1-DEHYDROGENASE G6PD"/>
    <property type="match status" value="1"/>
</dbReference>
<keyword evidence="3 7" id="KW-0313">Glucose metabolism</keyword>
<feature type="binding site" evidence="7">
    <location>
        <position position="218"/>
    </location>
    <ligand>
        <name>substrate</name>
    </ligand>
</feature>
<feature type="binding site" evidence="7">
    <location>
        <position position="184"/>
    </location>
    <ligand>
        <name>substrate</name>
    </ligand>
</feature>
<proteinExistence type="inferred from homology"/>
<evidence type="ECO:0000256" key="7">
    <source>
        <dbReference type="HAMAP-Rule" id="MF_00966"/>
    </source>
</evidence>
<keyword evidence="5 7" id="KW-0560">Oxidoreductase</keyword>
<protein>
    <recommendedName>
        <fullName evidence="7">Glucose-6-phosphate 1-dehydrogenase</fullName>
        <shortName evidence="7">G6PD</shortName>
        <ecNumber evidence="7">1.1.1.49</ecNumber>
    </recommendedName>
</protein>
<dbReference type="SUPFAM" id="SSF55347">
    <property type="entry name" value="Glyceraldehyde-3-phosphate dehydrogenase-like, C-terminal domain"/>
    <property type="match status" value="1"/>
</dbReference>
<dbReference type="PIRSF" id="PIRSF000110">
    <property type="entry name" value="G6PD"/>
    <property type="match status" value="1"/>
</dbReference>
<dbReference type="SUPFAM" id="SSF51735">
    <property type="entry name" value="NAD(P)-binding Rossmann-fold domains"/>
    <property type="match status" value="1"/>
</dbReference>
<dbReference type="UniPathway" id="UPA00115">
    <property type="reaction ID" value="UER00408"/>
</dbReference>
<dbReference type="PRINTS" id="PR00079">
    <property type="entry name" value="G6PDHDRGNASE"/>
</dbReference>
<dbReference type="EMBL" id="QGKL01000044">
    <property type="protein sequence ID" value="PWQ92977.1"/>
    <property type="molecule type" value="Genomic_DNA"/>
</dbReference>
<comment type="pathway">
    <text evidence="1 7">Carbohydrate degradation; pentose phosphate pathway; D-ribulose 5-phosphate from D-glucose 6-phosphate (oxidative stage): step 1/3.</text>
</comment>
<keyword evidence="6 7" id="KW-0119">Carbohydrate metabolism</keyword>
<dbReference type="Pfam" id="PF02781">
    <property type="entry name" value="G6PD_C"/>
    <property type="match status" value="1"/>
</dbReference>
<dbReference type="InterPro" id="IPR036291">
    <property type="entry name" value="NAD(P)-bd_dom_sf"/>
</dbReference>
<dbReference type="Pfam" id="PF00479">
    <property type="entry name" value="G6PD_N"/>
    <property type="match status" value="1"/>
</dbReference>
<evidence type="ECO:0000256" key="5">
    <source>
        <dbReference type="ARBA" id="ARBA00023002"/>
    </source>
</evidence>
<dbReference type="InterPro" id="IPR019796">
    <property type="entry name" value="G6P_DH_AS"/>
</dbReference>
<feature type="binding site" evidence="7">
    <location>
        <begin position="94"/>
        <end position="95"/>
    </location>
    <ligand>
        <name>NADP(+)</name>
        <dbReference type="ChEBI" id="CHEBI:58349"/>
    </ligand>
</feature>
<dbReference type="AlphaFoldDB" id="A0A317C3U8"/>
<dbReference type="PANTHER" id="PTHR23429:SF0">
    <property type="entry name" value="GLUCOSE-6-PHOSPHATE 1-DEHYDROGENASE"/>
    <property type="match status" value="1"/>
</dbReference>
<accession>A0A317C3U8</accession>
<dbReference type="InterPro" id="IPR022675">
    <property type="entry name" value="G6P_DH_C"/>
</dbReference>
<dbReference type="Gene3D" id="3.40.50.720">
    <property type="entry name" value="NAD(P)-binding Rossmann-like Domain"/>
    <property type="match status" value="1"/>
</dbReference>
<dbReference type="OrthoDB" id="9802739at2"/>
<feature type="domain" description="Glucose-6-phosphate dehydrogenase C-terminal" evidence="9">
    <location>
        <begin position="191"/>
        <end position="486"/>
    </location>
</feature>
<dbReference type="InterPro" id="IPR022674">
    <property type="entry name" value="G6P_DH_NAD-bd"/>
</dbReference>
<dbReference type="HAMAP" id="MF_00966">
    <property type="entry name" value="G6PD"/>
    <property type="match status" value="1"/>
</dbReference>
<reference evidence="10 11" key="1">
    <citation type="submission" date="2018-05" db="EMBL/GenBank/DDBJ databases">
        <title>Leucothrix arctica sp. nov., isolated from Arctic seawater.</title>
        <authorList>
            <person name="Choi A."/>
            <person name="Baek K."/>
        </authorList>
    </citation>
    <scope>NUCLEOTIDE SEQUENCE [LARGE SCALE GENOMIC DNA]</scope>
    <source>
        <strain evidence="10 11">IMCC9719</strain>
    </source>
</reference>
<dbReference type="NCBIfam" id="NF009492">
    <property type="entry name" value="PRK12853.1-3"/>
    <property type="match status" value="1"/>
</dbReference>
<comment type="similarity">
    <text evidence="2 7">Belongs to the glucose-6-phosphate dehydrogenase family.</text>
</comment>
<dbReference type="Gene3D" id="3.30.360.10">
    <property type="entry name" value="Dihydrodipicolinate Reductase, domain 2"/>
    <property type="match status" value="1"/>
</dbReference>
<evidence type="ECO:0000313" key="10">
    <source>
        <dbReference type="EMBL" id="PWQ92977.1"/>
    </source>
</evidence>
<evidence type="ECO:0000259" key="9">
    <source>
        <dbReference type="Pfam" id="PF02781"/>
    </source>
</evidence>
<feature type="binding site" evidence="7">
    <location>
        <position position="180"/>
    </location>
    <ligand>
        <name>substrate</name>
    </ligand>
</feature>
<dbReference type="GO" id="GO:0005829">
    <property type="term" value="C:cytosol"/>
    <property type="evidence" value="ECO:0007669"/>
    <property type="project" value="TreeGrafter"/>
</dbReference>
<feature type="binding site" evidence="7">
    <location>
        <position position="237"/>
    </location>
    <ligand>
        <name>substrate</name>
    </ligand>
</feature>
<dbReference type="GO" id="GO:0004345">
    <property type="term" value="F:glucose-6-phosphate dehydrogenase activity"/>
    <property type="evidence" value="ECO:0007669"/>
    <property type="project" value="UniProtKB-UniRule"/>
</dbReference>
<dbReference type="InterPro" id="IPR001282">
    <property type="entry name" value="G6P_DH"/>
</dbReference>
<comment type="function">
    <text evidence="7">Catalyzes the oxidation of glucose 6-phosphate to 6-phosphogluconolactone.</text>
</comment>
<gene>
    <name evidence="7 10" type="primary">zwf</name>
    <name evidence="10" type="ORF">DKT75_21595</name>
</gene>
<dbReference type="GO" id="GO:0006006">
    <property type="term" value="P:glucose metabolic process"/>
    <property type="evidence" value="ECO:0007669"/>
    <property type="project" value="UniProtKB-KW"/>
</dbReference>
<evidence type="ECO:0000256" key="2">
    <source>
        <dbReference type="ARBA" id="ARBA00009975"/>
    </source>
</evidence>
<organism evidence="10 11">
    <name type="scientific">Leucothrix arctica</name>
    <dbReference type="NCBI Taxonomy" id="1481894"/>
    <lineage>
        <taxon>Bacteria</taxon>
        <taxon>Pseudomonadati</taxon>
        <taxon>Pseudomonadota</taxon>
        <taxon>Gammaproteobacteria</taxon>
        <taxon>Thiotrichales</taxon>
        <taxon>Thiotrichaceae</taxon>
        <taxon>Leucothrix</taxon>
    </lineage>
</organism>
<keyword evidence="4 7" id="KW-0521">NADP</keyword>
<evidence type="ECO:0000256" key="4">
    <source>
        <dbReference type="ARBA" id="ARBA00022857"/>
    </source>
</evidence>
<evidence type="ECO:0000259" key="8">
    <source>
        <dbReference type="Pfam" id="PF00479"/>
    </source>
</evidence>
<dbReference type="Proteomes" id="UP000245506">
    <property type="component" value="Unassembled WGS sequence"/>
</dbReference>
<evidence type="ECO:0000256" key="6">
    <source>
        <dbReference type="ARBA" id="ARBA00023277"/>
    </source>
</evidence>